<protein>
    <recommendedName>
        <fullName evidence="4">CBS domain-containing protein</fullName>
    </recommendedName>
</protein>
<dbReference type="KEGG" id="mpro:BJP34_00555"/>
<dbReference type="Pfam" id="PF00571">
    <property type="entry name" value="CBS"/>
    <property type="match status" value="4"/>
</dbReference>
<dbReference type="Proteomes" id="UP000177870">
    <property type="component" value="Chromosome"/>
</dbReference>
<evidence type="ECO:0000313" key="5">
    <source>
        <dbReference type="EMBL" id="AOW98124.1"/>
    </source>
</evidence>
<evidence type="ECO:0000256" key="3">
    <source>
        <dbReference type="SAM" id="MobiDB-lite"/>
    </source>
</evidence>
<feature type="region of interest" description="Disordered" evidence="3">
    <location>
        <begin position="340"/>
        <end position="359"/>
    </location>
</feature>
<accession>A0A1D8TKI8</accession>
<dbReference type="InterPro" id="IPR000644">
    <property type="entry name" value="CBS_dom"/>
</dbReference>
<reference evidence="6" key="1">
    <citation type="submission" date="2016-10" db="EMBL/GenBank/DDBJ databases">
        <title>Comparative genomics uncovers the prolific and rare metabolic potential of the cyanobacterial genus Moorea.</title>
        <authorList>
            <person name="Leao T."/>
            <person name="Castelao G."/>
            <person name="Korobeynikov A."/>
            <person name="Monroe E.A."/>
            <person name="Podell S."/>
            <person name="Glukhov E."/>
            <person name="Allen E."/>
            <person name="Gerwick W.H."/>
            <person name="Gerwick L."/>
        </authorList>
    </citation>
    <scope>NUCLEOTIDE SEQUENCE [LARGE SCALE GENOMIC DNA]</scope>
    <source>
        <strain evidence="6">PAL-8-15-08-1</strain>
    </source>
</reference>
<dbReference type="OrthoDB" id="567974at2"/>
<dbReference type="CDD" id="cd04620">
    <property type="entry name" value="CBS_two-component_sensor_histidine_kinase_repeat1"/>
    <property type="match status" value="1"/>
</dbReference>
<evidence type="ECO:0000256" key="1">
    <source>
        <dbReference type="ARBA" id="ARBA00023122"/>
    </source>
</evidence>
<evidence type="ECO:0000259" key="4">
    <source>
        <dbReference type="PROSITE" id="PS51371"/>
    </source>
</evidence>
<organism evidence="5 6">
    <name type="scientific">Moorena producens PAL-8-15-08-1</name>
    <dbReference type="NCBI Taxonomy" id="1458985"/>
    <lineage>
        <taxon>Bacteria</taxon>
        <taxon>Bacillati</taxon>
        <taxon>Cyanobacteriota</taxon>
        <taxon>Cyanophyceae</taxon>
        <taxon>Coleofasciculales</taxon>
        <taxon>Coleofasciculaceae</taxon>
        <taxon>Moorena</taxon>
    </lineage>
</organism>
<dbReference type="SUPFAM" id="SSF54631">
    <property type="entry name" value="CBS-domain pair"/>
    <property type="match status" value="2"/>
</dbReference>
<keyword evidence="1 2" id="KW-0129">CBS domain</keyword>
<sequence>MQLNDRLICAPTLEEAIDHQPLIVAPDTLLIDVIALMSQEGGKSCSLPNLYSPSDQLSIREPRSSCVLVMHSDKLLGIFTERDIVRLTANGINFQEVTVAEVMAQPVITFPQTSCQDIFAALFIFRRYRIRHLPIVDDHGQLVGVVSPERIRQVLRPANLLKLRRVSEVMTPQVVNALPTVSVLSLARLMNKHRVSCVVITSDHGEDICMPVGIVTERDIVQFQSLKLNLSKVQAQDVMSTPLFLLSPEDSLWTAHQEMQKRRVRRLVVSWNWGKGIGIVTQTTLLRVFDPMEMYGIVETLQQTVEQLDPAKESVNKWHKAITPGEEFGEVPENAIALSGDSVNHKSEPPNTDQNRDQNRELTVILSQPIEGQGLNTSQQCEAFNYPNSNLGTSQDYQLCILLNTIQAILENLLKQSNLSSELRQSQLNSALDNLDQMRELIQKPLNLSCRDQVVVDQVGTSSS</sequence>
<feature type="domain" description="CBS" evidence="4">
    <location>
        <begin position="103"/>
        <end position="163"/>
    </location>
</feature>
<feature type="domain" description="CBS" evidence="4">
    <location>
        <begin position="239"/>
        <end position="300"/>
    </location>
</feature>
<dbReference type="PANTHER" id="PTHR43080">
    <property type="entry name" value="CBS DOMAIN-CONTAINING PROTEIN CBSX3, MITOCHONDRIAL"/>
    <property type="match status" value="1"/>
</dbReference>
<evidence type="ECO:0000256" key="2">
    <source>
        <dbReference type="PROSITE-ProRule" id="PRU00703"/>
    </source>
</evidence>
<dbReference type="PROSITE" id="PS51371">
    <property type="entry name" value="CBS"/>
    <property type="match status" value="3"/>
</dbReference>
<gene>
    <name evidence="5" type="ORF">BJP34_00555</name>
</gene>
<dbReference type="CDD" id="cd17774">
    <property type="entry name" value="CBS_two-component_sensor_histidine_kinase_repeat2"/>
    <property type="match status" value="1"/>
</dbReference>
<dbReference type="InterPro" id="IPR046342">
    <property type="entry name" value="CBS_dom_sf"/>
</dbReference>
<dbReference type="SMART" id="SM00116">
    <property type="entry name" value="CBS"/>
    <property type="match status" value="4"/>
</dbReference>
<name>A0A1D8TKI8_9CYAN</name>
<feature type="domain" description="CBS" evidence="4">
    <location>
        <begin position="170"/>
        <end position="231"/>
    </location>
</feature>
<dbReference type="STRING" id="1458985.BJP34_00555"/>
<dbReference type="EMBL" id="CP017599">
    <property type="protein sequence ID" value="AOW98124.1"/>
    <property type="molecule type" value="Genomic_DNA"/>
</dbReference>
<dbReference type="PANTHER" id="PTHR43080:SF2">
    <property type="entry name" value="CBS DOMAIN-CONTAINING PROTEIN"/>
    <property type="match status" value="1"/>
</dbReference>
<feature type="compositionally biased region" description="Basic and acidic residues" evidence="3">
    <location>
        <begin position="343"/>
        <end position="359"/>
    </location>
</feature>
<evidence type="ECO:0000313" key="6">
    <source>
        <dbReference type="Proteomes" id="UP000177870"/>
    </source>
</evidence>
<dbReference type="RefSeq" id="WP_070390646.1">
    <property type="nucleotide sequence ID" value="NZ_CP017599.1"/>
</dbReference>
<dbReference type="Gene3D" id="3.10.580.10">
    <property type="entry name" value="CBS-domain"/>
    <property type="match status" value="2"/>
</dbReference>
<proteinExistence type="predicted"/>
<dbReference type="InterPro" id="IPR051257">
    <property type="entry name" value="Diverse_CBS-Domain"/>
</dbReference>
<dbReference type="AlphaFoldDB" id="A0A1D8TKI8"/>